<proteinExistence type="predicted"/>
<sequence length="241" mass="25560">MPLTDFENRSFKTDASISSAIGVLEPTPLCFAKWSSISSQITTLAGASGRSSGSSHGYVVGHICPEAQEGGPIGLVQNSDIITIDISKMRMDVQLTEEELNERRNCYRGEGPKCGTGMPGNVTDKCIMGVIWQGKTLSENAKLLPCLSEGQVILESYILSYTSSLLKNSSKGKVVVTRGEGPKGGPGMPEMLTPTSAIMGGWSWQGNQSLLLDDLLPKVLGVTLSLGILQLVAIPDTVGLM</sequence>
<organism evidence="2 3">
    <name type="scientific">Tanacetum coccineum</name>
    <dbReference type="NCBI Taxonomy" id="301880"/>
    <lineage>
        <taxon>Eukaryota</taxon>
        <taxon>Viridiplantae</taxon>
        <taxon>Streptophyta</taxon>
        <taxon>Embryophyta</taxon>
        <taxon>Tracheophyta</taxon>
        <taxon>Spermatophyta</taxon>
        <taxon>Magnoliopsida</taxon>
        <taxon>eudicotyledons</taxon>
        <taxon>Gunneridae</taxon>
        <taxon>Pentapetalae</taxon>
        <taxon>asterids</taxon>
        <taxon>campanulids</taxon>
        <taxon>Asterales</taxon>
        <taxon>Asteraceae</taxon>
        <taxon>Asteroideae</taxon>
        <taxon>Anthemideae</taxon>
        <taxon>Anthemidinae</taxon>
        <taxon>Tanacetum</taxon>
    </lineage>
</organism>
<dbReference type="Proteomes" id="UP001151760">
    <property type="component" value="Unassembled WGS sequence"/>
</dbReference>
<reference evidence="2" key="2">
    <citation type="submission" date="2022-01" db="EMBL/GenBank/DDBJ databases">
        <authorList>
            <person name="Yamashiro T."/>
            <person name="Shiraishi A."/>
            <person name="Satake H."/>
            <person name="Nakayama K."/>
        </authorList>
    </citation>
    <scope>NUCLEOTIDE SEQUENCE</scope>
</reference>
<dbReference type="InterPro" id="IPR050165">
    <property type="entry name" value="DHAD_IlvD/Edd"/>
</dbReference>
<keyword evidence="3" id="KW-1185">Reference proteome</keyword>
<reference evidence="2" key="1">
    <citation type="journal article" date="2022" name="Int. J. Mol. Sci.">
        <title>Draft Genome of Tanacetum Coccineum: Genomic Comparison of Closely Related Tanacetum-Family Plants.</title>
        <authorList>
            <person name="Yamashiro T."/>
            <person name="Shiraishi A."/>
            <person name="Nakayama K."/>
            <person name="Satake H."/>
        </authorList>
    </citation>
    <scope>NUCLEOTIDE SEQUENCE</scope>
</reference>
<dbReference type="PANTHER" id="PTHR21000:SF5">
    <property type="entry name" value="DIHYDROXY-ACID DEHYDRATASE, MITOCHONDRIAL"/>
    <property type="match status" value="1"/>
</dbReference>
<dbReference type="InterPro" id="IPR056740">
    <property type="entry name" value="ILV_EDD_C"/>
</dbReference>
<dbReference type="SUPFAM" id="SSF52016">
    <property type="entry name" value="LeuD/IlvD-like"/>
    <property type="match status" value="2"/>
</dbReference>
<dbReference type="Gene3D" id="3.50.30.80">
    <property type="entry name" value="IlvD/EDD C-terminal domain-like"/>
    <property type="match status" value="2"/>
</dbReference>
<dbReference type="InterPro" id="IPR042096">
    <property type="entry name" value="Dihydro-acid_dehy_C"/>
</dbReference>
<dbReference type="Pfam" id="PF24877">
    <property type="entry name" value="ILV_EDD_C"/>
    <property type="match status" value="2"/>
</dbReference>
<evidence type="ECO:0000313" key="2">
    <source>
        <dbReference type="EMBL" id="GJT98216.1"/>
    </source>
</evidence>
<protein>
    <submittedName>
        <fullName evidence="2">Dihydroxy-acid dehydratase, chloroplastic</fullName>
    </submittedName>
</protein>
<accession>A0ABQ5IER3</accession>
<evidence type="ECO:0000259" key="1">
    <source>
        <dbReference type="Pfam" id="PF24877"/>
    </source>
</evidence>
<dbReference type="PANTHER" id="PTHR21000">
    <property type="entry name" value="DIHYDROXY-ACID DEHYDRATASE DAD"/>
    <property type="match status" value="1"/>
</dbReference>
<comment type="caution">
    <text evidence="2">The sequence shown here is derived from an EMBL/GenBank/DDBJ whole genome shotgun (WGS) entry which is preliminary data.</text>
</comment>
<name>A0ABQ5IER3_9ASTR</name>
<feature type="domain" description="Dihydroxy-acid/6-phosphogluconate dehydratase C-terminal" evidence="1">
    <location>
        <begin position="48"/>
        <end position="105"/>
    </location>
</feature>
<feature type="domain" description="Dihydroxy-acid/6-phosphogluconate dehydratase C-terminal" evidence="1">
    <location>
        <begin position="167"/>
        <end position="200"/>
    </location>
</feature>
<gene>
    <name evidence="2" type="ORF">Tco_1093734</name>
</gene>
<evidence type="ECO:0000313" key="3">
    <source>
        <dbReference type="Proteomes" id="UP001151760"/>
    </source>
</evidence>
<dbReference type="EMBL" id="BQNB010020654">
    <property type="protein sequence ID" value="GJT98216.1"/>
    <property type="molecule type" value="Genomic_DNA"/>
</dbReference>